<evidence type="ECO:0000313" key="2">
    <source>
        <dbReference type="Proteomes" id="UP000265926"/>
    </source>
</evidence>
<dbReference type="PROSITE" id="PS51257">
    <property type="entry name" value="PROKAR_LIPOPROTEIN"/>
    <property type="match status" value="1"/>
</dbReference>
<dbReference type="OrthoDB" id="9801500at2"/>
<comment type="caution">
    <text evidence="1">The sequence shown here is derived from an EMBL/GenBank/DDBJ whole genome shotgun (WGS) entry which is preliminary data.</text>
</comment>
<dbReference type="EMBL" id="QWGR01000012">
    <property type="protein sequence ID" value="RIJ46771.1"/>
    <property type="molecule type" value="Genomic_DNA"/>
</dbReference>
<protein>
    <recommendedName>
        <fullName evidence="3">Lipoprotein</fullName>
    </recommendedName>
</protein>
<dbReference type="Proteomes" id="UP000265926">
    <property type="component" value="Unassembled WGS sequence"/>
</dbReference>
<evidence type="ECO:0000313" key="1">
    <source>
        <dbReference type="EMBL" id="RIJ46771.1"/>
    </source>
</evidence>
<evidence type="ECO:0008006" key="3">
    <source>
        <dbReference type="Google" id="ProtNLM"/>
    </source>
</evidence>
<dbReference type="AlphaFoldDB" id="A0A399SX91"/>
<reference evidence="1 2" key="1">
    <citation type="submission" date="2018-08" db="EMBL/GenBank/DDBJ databases">
        <title>Pallidiluteibacterium maritimus gen. nov., sp. nov., isolated from coastal sediment.</title>
        <authorList>
            <person name="Zhou L.Y."/>
        </authorList>
    </citation>
    <scope>NUCLEOTIDE SEQUENCE [LARGE SCALE GENOMIC DNA]</scope>
    <source>
        <strain evidence="1 2">XSD2</strain>
    </source>
</reference>
<name>A0A399SX91_9BACT</name>
<organism evidence="1 2">
    <name type="scientific">Maribellus luteus</name>
    <dbReference type="NCBI Taxonomy" id="2305463"/>
    <lineage>
        <taxon>Bacteria</taxon>
        <taxon>Pseudomonadati</taxon>
        <taxon>Bacteroidota</taxon>
        <taxon>Bacteroidia</taxon>
        <taxon>Marinilabiliales</taxon>
        <taxon>Prolixibacteraceae</taxon>
        <taxon>Maribellus</taxon>
    </lineage>
</organism>
<accession>A0A399SX91</accession>
<dbReference type="RefSeq" id="WP_119439317.1">
    <property type="nucleotide sequence ID" value="NZ_QWGR01000012.1"/>
</dbReference>
<keyword evidence="2" id="KW-1185">Reference proteome</keyword>
<proteinExistence type="predicted"/>
<gene>
    <name evidence="1" type="ORF">D1614_17760</name>
</gene>
<sequence length="242" mass="28288">MKRANYILIFVFLISLGCSNKIIEKENKTWNQISGGLKVESLVNFLIEFPNTDKKDFVYGKLDSLIGLNQQISLVNIAIEPYPDNGMYPIFVNTNEDTGDYYIQERNTYLLTLGKNGLTRNKQPIEISVFSNDLKTKFSQFDTSENSTQREIKEIKYFGFVLVSKITTVLDITEDMNKVNWDAYISTIRQVFSVYKTIWNDKSIEIWDTKFENLETKKKEALTKMYPFEMELNFTKRTFSIK</sequence>